<feature type="signal peptide" evidence="2">
    <location>
        <begin position="1"/>
        <end position="23"/>
    </location>
</feature>
<organism evidence="3 4">
    <name type="scientific">Simiduia curdlanivorans</name>
    <dbReference type="NCBI Taxonomy" id="1492769"/>
    <lineage>
        <taxon>Bacteria</taxon>
        <taxon>Pseudomonadati</taxon>
        <taxon>Pseudomonadota</taxon>
        <taxon>Gammaproteobacteria</taxon>
        <taxon>Cellvibrionales</taxon>
        <taxon>Cellvibrionaceae</taxon>
        <taxon>Simiduia</taxon>
    </lineage>
</organism>
<feature type="chain" id="PRO_5046280465" evidence="2">
    <location>
        <begin position="24"/>
        <end position="87"/>
    </location>
</feature>
<evidence type="ECO:0000313" key="3">
    <source>
        <dbReference type="EMBL" id="MFC4362742.1"/>
    </source>
</evidence>
<proteinExistence type="predicted"/>
<dbReference type="Proteomes" id="UP001595840">
    <property type="component" value="Unassembled WGS sequence"/>
</dbReference>
<keyword evidence="4" id="KW-1185">Reference proteome</keyword>
<accession>A0ABV8V7H6</accession>
<evidence type="ECO:0000256" key="1">
    <source>
        <dbReference type="SAM" id="MobiDB-lite"/>
    </source>
</evidence>
<name>A0ABV8V7H6_9GAMM</name>
<comment type="caution">
    <text evidence="3">The sequence shown here is derived from an EMBL/GenBank/DDBJ whole genome shotgun (WGS) entry which is preliminary data.</text>
</comment>
<dbReference type="EMBL" id="JBHSCX010000009">
    <property type="protein sequence ID" value="MFC4362742.1"/>
    <property type="molecule type" value="Genomic_DNA"/>
</dbReference>
<reference evidence="4" key="1">
    <citation type="journal article" date="2019" name="Int. J. Syst. Evol. Microbiol.">
        <title>The Global Catalogue of Microorganisms (GCM) 10K type strain sequencing project: providing services to taxonomists for standard genome sequencing and annotation.</title>
        <authorList>
            <consortium name="The Broad Institute Genomics Platform"/>
            <consortium name="The Broad Institute Genome Sequencing Center for Infectious Disease"/>
            <person name="Wu L."/>
            <person name="Ma J."/>
        </authorList>
    </citation>
    <scope>NUCLEOTIDE SEQUENCE [LARGE SCALE GENOMIC DNA]</scope>
    <source>
        <strain evidence="4">CECT 8570</strain>
    </source>
</reference>
<evidence type="ECO:0000313" key="4">
    <source>
        <dbReference type="Proteomes" id="UP001595840"/>
    </source>
</evidence>
<protein>
    <submittedName>
        <fullName evidence="3">Uncharacterized protein</fullName>
    </submittedName>
</protein>
<keyword evidence="2" id="KW-0732">Signal</keyword>
<feature type="compositionally biased region" description="Low complexity" evidence="1">
    <location>
        <begin position="41"/>
        <end position="50"/>
    </location>
</feature>
<sequence>MMRILNRFLLLTCVLTLQLPATAQENAEPAKAASAGETVADDTTAPAPTAVEDKTRKNAEATVKTPASYNPTEEISDDLSVSFPVDI</sequence>
<evidence type="ECO:0000256" key="2">
    <source>
        <dbReference type="SAM" id="SignalP"/>
    </source>
</evidence>
<feature type="region of interest" description="Disordered" evidence="1">
    <location>
        <begin position="25"/>
        <end position="87"/>
    </location>
</feature>
<dbReference type="RefSeq" id="WP_290264289.1">
    <property type="nucleotide sequence ID" value="NZ_JAUFQG010000006.1"/>
</dbReference>
<gene>
    <name evidence="3" type="ORF">ACFOX3_10530</name>
</gene>